<dbReference type="InterPro" id="IPR050121">
    <property type="entry name" value="Cytochrome_P450_monoxygenase"/>
</dbReference>
<dbReference type="GO" id="GO:0020037">
    <property type="term" value="F:heme binding"/>
    <property type="evidence" value="ECO:0007669"/>
    <property type="project" value="InterPro"/>
</dbReference>
<evidence type="ECO:0000256" key="4">
    <source>
        <dbReference type="SAM" id="MobiDB-lite"/>
    </source>
</evidence>
<dbReference type="STRING" id="554055.A0A2P6VQS8"/>
<keyword evidence="5" id="KW-0732">Signal</keyword>
<dbReference type="InterPro" id="IPR036396">
    <property type="entry name" value="Cyt_P450_sf"/>
</dbReference>
<dbReference type="Proteomes" id="UP000239649">
    <property type="component" value="Unassembled WGS sequence"/>
</dbReference>
<keyword evidence="3" id="KW-0479">Metal-binding</keyword>
<keyword evidence="8" id="KW-1185">Reference proteome</keyword>
<dbReference type="PRINTS" id="PR00385">
    <property type="entry name" value="P450"/>
</dbReference>
<dbReference type="PANTHER" id="PTHR24305:SF166">
    <property type="entry name" value="CYTOCHROME P450 12A4, MITOCHONDRIAL-RELATED"/>
    <property type="match status" value="1"/>
</dbReference>
<proteinExistence type="inferred from homology"/>
<dbReference type="InterPro" id="IPR001128">
    <property type="entry name" value="Cyt_P450"/>
</dbReference>
<protein>
    <submittedName>
        <fullName evidence="7">Cytochrome P450 isoform C</fullName>
    </submittedName>
</protein>
<feature type="binding site" description="axial binding residue" evidence="3">
    <location>
        <position position="576"/>
    </location>
    <ligand>
        <name>heme</name>
        <dbReference type="ChEBI" id="CHEBI:30413"/>
    </ligand>
    <ligandPart>
        <name>Fe</name>
        <dbReference type="ChEBI" id="CHEBI:18248"/>
    </ligandPart>
</feature>
<evidence type="ECO:0000313" key="8">
    <source>
        <dbReference type="Proteomes" id="UP000239649"/>
    </source>
</evidence>
<evidence type="ECO:0000256" key="1">
    <source>
        <dbReference type="ARBA" id="ARBA00001971"/>
    </source>
</evidence>
<dbReference type="GO" id="GO:0005506">
    <property type="term" value="F:iron ion binding"/>
    <property type="evidence" value="ECO:0007669"/>
    <property type="project" value="InterPro"/>
</dbReference>
<dbReference type="PRINTS" id="PR00463">
    <property type="entry name" value="EP450I"/>
</dbReference>
<feature type="signal peptide" evidence="5">
    <location>
        <begin position="1"/>
        <end position="15"/>
    </location>
</feature>
<dbReference type="PROSITE" id="PS00086">
    <property type="entry name" value="CYTOCHROME_P450"/>
    <property type="match status" value="1"/>
</dbReference>
<feature type="compositionally biased region" description="Low complexity" evidence="4">
    <location>
        <begin position="506"/>
        <end position="516"/>
    </location>
</feature>
<gene>
    <name evidence="7" type="primary">g546</name>
    <name evidence="7" type="ORF">C2E20_0546</name>
</gene>
<comment type="similarity">
    <text evidence="2">Belongs to the cytochrome P450 family.</text>
</comment>
<dbReference type="InterPro" id="IPR017972">
    <property type="entry name" value="Cyt_P450_CS"/>
</dbReference>
<feature type="region of interest" description="Disordered" evidence="4">
    <location>
        <begin position="463"/>
        <end position="516"/>
    </location>
</feature>
<dbReference type="SUPFAM" id="SSF48264">
    <property type="entry name" value="Cytochrome P450"/>
    <property type="match status" value="1"/>
</dbReference>
<dbReference type="GO" id="GO:0004497">
    <property type="term" value="F:monooxygenase activity"/>
    <property type="evidence" value="ECO:0007669"/>
    <property type="project" value="InterPro"/>
</dbReference>
<dbReference type="PROSITE" id="PS50213">
    <property type="entry name" value="FAS1"/>
    <property type="match status" value="1"/>
</dbReference>
<keyword evidence="3" id="KW-0408">Iron</keyword>
<dbReference type="InterPro" id="IPR000782">
    <property type="entry name" value="FAS1_domain"/>
</dbReference>
<reference evidence="7 8" key="1">
    <citation type="journal article" date="2018" name="Plant J.">
        <title>Genome sequences of Chlorella sorokiniana UTEX 1602 and Micractinium conductrix SAG 241.80: implications to maltose excretion by a green alga.</title>
        <authorList>
            <person name="Arriola M.B."/>
            <person name="Velmurugan N."/>
            <person name="Zhang Y."/>
            <person name="Plunkett M.H."/>
            <person name="Hondzo H."/>
            <person name="Barney B.M."/>
        </authorList>
    </citation>
    <scope>NUCLEOTIDE SEQUENCE [LARGE SCALE GENOMIC DNA]</scope>
    <source>
        <strain evidence="7 8">SAG 241.80</strain>
    </source>
</reference>
<dbReference type="Pfam" id="PF00067">
    <property type="entry name" value="p450"/>
    <property type="match status" value="3"/>
</dbReference>
<evidence type="ECO:0000256" key="2">
    <source>
        <dbReference type="ARBA" id="ARBA00010617"/>
    </source>
</evidence>
<organism evidence="7 8">
    <name type="scientific">Micractinium conductrix</name>
    <dbReference type="NCBI Taxonomy" id="554055"/>
    <lineage>
        <taxon>Eukaryota</taxon>
        <taxon>Viridiplantae</taxon>
        <taxon>Chlorophyta</taxon>
        <taxon>core chlorophytes</taxon>
        <taxon>Trebouxiophyceae</taxon>
        <taxon>Chlorellales</taxon>
        <taxon>Chlorellaceae</taxon>
        <taxon>Chlorella clade</taxon>
        <taxon>Micractinium</taxon>
    </lineage>
</organism>
<comment type="cofactor">
    <cofactor evidence="1 3">
        <name>heme</name>
        <dbReference type="ChEBI" id="CHEBI:30413"/>
    </cofactor>
</comment>
<evidence type="ECO:0000259" key="6">
    <source>
        <dbReference type="PROSITE" id="PS50213"/>
    </source>
</evidence>
<dbReference type="SUPFAM" id="SSF82153">
    <property type="entry name" value="FAS1 domain"/>
    <property type="match status" value="1"/>
</dbReference>
<dbReference type="OrthoDB" id="548633at2759"/>
<evidence type="ECO:0000256" key="3">
    <source>
        <dbReference type="PIRSR" id="PIRSR602401-1"/>
    </source>
</evidence>
<dbReference type="EMBL" id="LHPF02000001">
    <property type="protein sequence ID" value="PSC76427.1"/>
    <property type="molecule type" value="Genomic_DNA"/>
</dbReference>
<comment type="caution">
    <text evidence="7">The sequence shown here is derived from an EMBL/GenBank/DDBJ whole genome shotgun (WGS) entry which is preliminary data.</text>
</comment>
<dbReference type="InterPro" id="IPR036378">
    <property type="entry name" value="FAS1_dom_sf"/>
</dbReference>
<keyword evidence="3" id="KW-0349">Heme</keyword>
<dbReference type="GO" id="GO:0016705">
    <property type="term" value="F:oxidoreductase activity, acting on paired donors, with incorporation or reduction of molecular oxygen"/>
    <property type="evidence" value="ECO:0007669"/>
    <property type="project" value="InterPro"/>
</dbReference>
<dbReference type="AlphaFoldDB" id="A0A2P6VQS8"/>
<dbReference type="Gene3D" id="2.30.180.10">
    <property type="entry name" value="FAS1 domain"/>
    <property type="match status" value="1"/>
</dbReference>
<name>A0A2P6VQS8_9CHLO</name>
<feature type="domain" description="FAS1" evidence="6">
    <location>
        <begin position="611"/>
        <end position="747"/>
    </location>
</feature>
<dbReference type="PANTHER" id="PTHR24305">
    <property type="entry name" value="CYTOCHROME P450"/>
    <property type="match status" value="1"/>
</dbReference>
<feature type="chain" id="PRO_5015160992" evidence="5">
    <location>
        <begin position="16"/>
        <end position="747"/>
    </location>
</feature>
<evidence type="ECO:0000313" key="7">
    <source>
        <dbReference type="EMBL" id="PSC76427.1"/>
    </source>
</evidence>
<accession>A0A2P6VQS8</accession>
<dbReference type="Gene3D" id="1.10.630.10">
    <property type="entry name" value="Cytochrome P450"/>
    <property type="match status" value="2"/>
</dbReference>
<evidence type="ECO:0000256" key="5">
    <source>
        <dbReference type="SAM" id="SignalP"/>
    </source>
</evidence>
<sequence length="747" mass="79267">MLALLLGVALSAVAARVASYLAFVRRLAALPSPPPAAHGRCTLLSRLRTALAGHAGELTEGRHHRTVLRWDGLVGPVFRLNIFWARAVVVTQPELVHQLLRGGAGMDKAQLTYQVINPLLSLFSASSHSPYWRLVRKGVAPGFSMRSLRASFPHIQGVITSVLEALGRLGPDAAFDVDSLLMRSTMDVIGRVGFECSFGGVQGFHATSPGGGAQQGEEDDIFHIITASLEEVNRRWGNPLRARFLWWLPEVRAAERHWRAFQRRMHALAADIQRRGQPAAGDESLAAHLLRLRYPHTGQPLSVDRLVPELSTFFVAGIDTTAHTMAWTLYLLAQHPEAEAQVCAELDALGLLATAERPEPRAVEFDDVGRLSSSFFGAVIKCGQAVPPLMPGAVNKESMRLLPVDTDGTAIEFPHDIQLAGHTIPAYTMIWVHPFTTHNSPRYWEQPELFLPERFLQPGAEYAAAGPQGRAGGSDAGQKGRQHTAEVPGSAATAGTADGGGGSGGAWASPARSPTSSAVAGAAAGTAAGAAAGAAAAAPGSPASTATSISRQAAAVAGASGQPLRFFPFSQGPRDCIGQSLAKLNYTATLAALLGLYNFRLDPQSAGPDGVREVVKLTEEKKGFGILLEAVLAANASIVETLSNPYLVATVFAPDDHAFRALFKDVTKKDLREQQVVQTLLAGKPGELKILKAWDSEGSSWAHNVGLETTSGSTSLVKVTDVIVGLNGAAVIQIVSHVLIPGDKFFN</sequence>
<dbReference type="InterPro" id="IPR002401">
    <property type="entry name" value="Cyt_P450_E_grp-I"/>
</dbReference>